<dbReference type="Pfam" id="PF00294">
    <property type="entry name" value="PfkB"/>
    <property type="match status" value="1"/>
</dbReference>
<evidence type="ECO:0000259" key="3">
    <source>
        <dbReference type="Pfam" id="PF00294"/>
    </source>
</evidence>
<reference evidence="4" key="1">
    <citation type="submission" date="2024-07" db="EMBL/GenBank/DDBJ databases">
        <authorList>
            <person name="Yu S.T."/>
        </authorList>
    </citation>
    <scope>NUCLEOTIDE SEQUENCE</scope>
    <source>
        <strain evidence="4">R35</strain>
    </source>
</reference>
<feature type="domain" description="Carbohydrate kinase PfkB" evidence="3">
    <location>
        <begin position="5"/>
        <end position="290"/>
    </location>
</feature>
<dbReference type="RefSeq" id="WP_369255726.1">
    <property type="nucleotide sequence ID" value="NZ_CP163440.1"/>
</dbReference>
<organism evidence="4">
    <name type="scientific">Streptomyces sp. R35</name>
    <dbReference type="NCBI Taxonomy" id="3238630"/>
    <lineage>
        <taxon>Bacteria</taxon>
        <taxon>Bacillati</taxon>
        <taxon>Actinomycetota</taxon>
        <taxon>Actinomycetes</taxon>
        <taxon>Kitasatosporales</taxon>
        <taxon>Streptomycetaceae</taxon>
        <taxon>Streptomyces</taxon>
    </lineage>
</organism>
<dbReference type="InterPro" id="IPR029056">
    <property type="entry name" value="Ribokinase-like"/>
</dbReference>
<evidence type="ECO:0000256" key="2">
    <source>
        <dbReference type="ARBA" id="ARBA00022777"/>
    </source>
</evidence>
<sequence>MRLLHLGNVMMDLVLAVPALPERGGDVLATDTWSAPGGGFNVMAAAARQGLPVTYAGAHGSGPFGDRARSALRDEGIDVLLAPRSERDTGFVVCLVDAEGERTFVTSPGAEATLTLDDLTELRPTAGDLVYLSGYSMLYEANRASLTAWVPRLDPAVTVIVDPGPLVRDIPSDALELLMARADWWSCNAREAALLTGIDDPSAAAHAVRSRLKRGSALVRTGSDGCLLHHGGTLDAIPGFAVRAVDLNGAGDAHTGVFMAGLAQGLAPAAAARRANAAAALAVTEAGPATAPGTDALDAFLRQARPAPG</sequence>
<dbReference type="InterPro" id="IPR011611">
    <property type="entry name" value="PfkB_dom"/>
</dbReference>
<dbReference type="SUPFAM" id="SSF53613">
    <property type="entry name" value="Ribokinase-like"/>
    <property type="match status" value="1"/>
</dbReference>
<gene>
    <name evidence="4" type="ORF">AB5J50_06435</name>
</gene>
<keyword evidence="1" id="KW-0808">Transferase</keyword>
<evidence type="ECO:0000256" key="1">
    <source>
        <dbReference type="ARBA" id="ARBA00022679"/>
    </source>
</evidence>
<proteinExistence type="predicted"/>
<dbReference type="PANTHER" id="PTHR10584">
    <property type="entry name" value="SUGAR KINASE"/>
    <property type="match status" value="1"/>
</dbReference>
<accession>A0AB39S238</accession>
<dbReference type="EMBL" id="CP163440">
    <property type="protein sequence ID" value="XDQ60426.1"/>
    <property type="molecule type" value="Genomic_DNA"/>
</dbReference>
<dbReference type="GO" id="GO:0005829">
    <property type="term" value="C:cytosol"/>
    <property type="evidence" value="ECO:0007669"/>
    <property type="project" value="TreeGrafter"/>
</dbReference>
<dbReference type="PANTHER" id="PTHR10584:SF166">
    <property type="entry name" value="RIBOKINASE"/>
    <property type="match status" value="1"/>
</dbReference>
<protein>
    <submittedName>
        <fullName evidence="4">PfkB family carbohydrate kinase</fullName>
    </submittedName>
</protein>
<dbReference type="GO" id="GO:0016301">
    <property type="term" value="F:kinase activity"/>
    <property type="evidence" value="ECO:0007669"/>
    <property type="project" value="UniProtKB-KW"/>
</dbReference>
<name>A0AB39S238_9ACTN</name>
<dbReference type="AlphaFoldDB" id="A0AB39S238"/>
<dbReference type="Gene3D" id="3.40.1190.20">
    <property type="match status" value="1"/>
</dbReference>
<evidence type="ECO:0000313" key="4">
    <source>
        <dbReference type="EMBL" id="XDQ60426.1"/>
    </source>
</evidence>
<keyword evidence="2 4" id="KW-0418">Kinase</keyword>